<accession>A0ABD5NIJ5</accession>
<dbReference type="GeneID" id="69118280"/>
<dbReference type="EMBL" id="JBHRWN010000002">
    <property type="protein sequence ID" value="MFC3478708.1"/>
    <property type="molecule type" value="Genomic_DNA"/>
</dbReference>
<evidence type="ECO:0000313" key="2">
    <source>
        <dbReference type="Proteomes" id="UP001595660"/>
    </source>
</evidence>
<evidence type="ECO:0000313" key="1">
    <source>
        <dbReference type="EMBL" id="MFC3478708.1"/>
    </source>
</evidence>
<sequence>MQIVGYDTAPGDGPAALKVADAGEVERVSLVAGERLAYTLESRHCAGDPWGDGHESCPNPSAPYCDDHTSTWPCARCVGNCTMPRDSCHEEHAVYLAAFAPDVFKVGVTRSWRLDERLREQGADRAAHVRTVEDGRRARRIEAGIAEDIPDRVRVPTKVRGLGESVDGAAWNDLLADFDPIETFAFDYGADLDARPVAETMATGTVVGTKGRVLLLERGGTTYAVDMRDLVGYDATEGASERDVQSSLGAF</sequence>
<gene>
    <name evidence="1" type="ORF">ACFOKC_13335</name>
</gene>
<dbReference type="RefSeq" id="WP_232569923.1">
    <property type="nucleotide sequence ID" value="NZ_CP089466.1"/>
</dbReference>
<name>A0ABD5NIJ5_9EURY</name>
<reference evidence="1 2" key="1">
    <citation type="journal article" date="2019" name="Int. J. Syst. Evol. Microbiol.">
        <title>The Global Catalogue of Microorganisms (GCM) 10K type strain sequencing project: providing services to taxonomists for standard genome sequencing and annotation.</title>
        <authorList>
            <consortium name="The Broad Institute Genomics Platform"/>
            <consortium name="The Broad Institute Genome Sequencing Center for Infectious Disease"/>
            <person name="Wu L."/>
            <person name="Ma J."/>
        </authorList>
    </citation>
    <scope>NUCLEOTIDE SEQUENCE [LARGE SCALE GENOMIC DNA]</scope>
    <source>
        <strain evidence="1 2">CGMCC 1.12562</strain>
    </source>
</reference>
<dbReference type="Pfam" id="PF10977">
    <property type="entry name" value="DUF2797"/>
    <property type="match status" value="1"/>
</dbReference>
<dbReference type="Proteomes" id="UP001595660">
    <property type="component" value="Unassembled WGS sequence"/>
</dbReference>
<protein>
    <submittedName>
        <fullName evidence="1">DUF2797 domain-containing protein</fullName>
    </submittedName>
</protein>
<comment type="caution">
    <text evidence="1">The sequence shown here is derived from an EMBL/GenBank/DDBJ whole genome shotgun (WGS) entry which is preliminary data.</text>
</comment>
<keyword evidence="2" id="KW-1185">Reference proteome</keyword>
<dbReference type="AlphaFoldDB" id="A0ABD5NIJ5"/>
<dbReference type="InterPro" id="IPR021246">
    <property type="entry name" value="DUF2797"/>
</dbReference>
<proteinExistence type="predicted"/>
<organism evidence="1 2">
    <name type="scientific">Halobacterium litoreum</name>
    <dbReference type="NCBI Taxonomy" id="2039234"/>
    <lineage>
        <taxon>Archaea</taxon>
        <taxon>Methanobacteriati</taxon>
        <taxon>Methanobacteriota</taxon>
        <taxon>Stenosarchaea group</taxon>
        <taxon>Halobacteria</taxon>
        <taxon>Halobacteriales</taxon>
        <taxon>Halobacteriaceae</taxon>
        <taxon>Halobacterium</taxon>
    </lineage>
</organism>